<evidence type="ECO:0000256" key="2">
    <source>
        <dbReference type="ARBA" id="ARBA00022618"/>
    </source>
</evidence>
<evidence type="ECO:0000256" key="1">
    <source>
        <dbReference type="ARBA" id="ARBA00022475"/>
    </source>
</evidence>
<dbReference type="GO" id="GO:0043093">
    <property type="term" value="P:FtsZ-dependent cytokinesis"/>
    <property type="evidence" value="ECO:0007669"/>
    <property type="project" value="UniProtKB-UniRule"/>
</dbReference>
<evidence type="ECO:0000256" key="4">
    <source>
        <dbReference type="ARBA" id="ARBA00023306"/>
    </source>
</evidence>
<organism evidence="8 9">
    <name type="scientific">Clostridium grantii DSM 8605</name>
    <dbReference type="NCBI Taxonomy" id="1121316"/>
    <lineage>
        <taxon>Bacteria</taxon>
        <taxon>Bacillati</taxon>
        <taxon>Bacillota</taxon>
        <taxon>Clostridia</taxon>
        <taxon>Eubacteriales</taxon>
        <taxon>Clostridiaceae</taxon>
        <taxon>Clostridium</taxon>
    </lineage>
</organism>
<dbReference type="PANTHER" id="PTHR32432:SF4">
    <property type="entry name" value="CELL DIVISION PROTEIN FTSA"/>
    <property type="match status" value="1"/>
</dbReference>
<evidence type="ECO:0000313" key="8">
    <source>
        <dbReference type="EMBL" id="SHH16765.1"/>
    </source>
</evidence>
<keyword evidence="9" id="KW-1185">Reference proteome</keyword>
<dbReference type="PIRSF" id="PIRSF003101">
    <property type="entry name" value="FtsA"/>
    <property type="match status" value="1"/>
</dbReference>
<comment type="subcellular location">
    <subcellularLocation>
        <location evidence="5">Cell membrane</location>
        <topology evidence="5">Peripheral membrane protein</topology>
        <orientation evidence="5">Cytoplasmic side</orientation>
    </subcellularLocation>
    <text evidence="5">Localizes to the Z ring in an FtsZ-dependent manner. Targeted to the membrane through a conserved C-terminal amphipathic helix.</text>
</comment>
<comment type="subunit">
    <text evidence="5">Self-interacts. Interacts with FtsZ.</text>
</comment>
<keyword evidence="2 5" id="KW-0132">Cell division</keyword>
<dbReference type="GO" id="GO:0032153">
    <property type="term" value="C:cell division site"/>
    <property type="evidence" value="ECO:0007669"/>
    <property type="project" value="UniProtKB-UniRule"/>
</dbReference>
<gene>
    <name evidence="5" type="primary">ftsA</name>
    <name evidence="8" type="ORF">SAMN02745207_00259</name>
</gene>
<dbReference type="InterPro" id="IPR003494">
    <property type="entry name" value="SHS2_FtsA"/>
</dbReference>
<comment type="function">
    <text evidence="5 6">Cell division protein that is involved in the assembly of the Z ring. May serve as a membrane anchor for the Z ring.</text>
</comment>
<comment type="similarity">
    <text evidence="5 6">Belongs to the FtsA/MreB family.</text>
</comment>
<feature type="domain" description="SHS2" evidence="7">
    <location>
        <begin position="5"/>
        <end position="193"/>
    </location>
</feature>
<sequence>MHEYIVAIDVGSSNIYGAVGKIDNRGELNIIGTNSVNCTGLKKGVVVDIESAAKSIKNCIENLERIVDLEITSVFLSLPGGICELIWNKAVVAVSSENREIREKDLIRVLDATKIISIPSGKEIVGLIPQQYIVDGYENINEPIGMSGLRLELDAQVILAQTMVLSNLRKSLERAGVTIIAEVLSSQSISNIALKNIDKNLSTLIIDIGGETTDLALFKNKNLVYTSTIVVGGNNITKDISICLKIPHSSAEQLKIKYGQVYLKSDEENKKISVIDGNNNKKEIDKRFLDNIIEARVGEIFKLIKEQLKDKVVYDDISNVILVGGGVALFKDIDLYASDVLEKSVQVGYPEDFGASNPKYSNVVGTIKDIFETLKMTKNLNENSKKDNAKKVGMDIDEKKEGIISRVKEFISDFF</sequence>
<dbReference type="RefSeq" id="WP_073336174.1">
    <property type="nucleotide sequence ID" value="NZ_FQXM01000002.1"/>
</dbReference>
<dbReference type="NCBIfam" id="TIGR01174">
    <property type="entry name" value="ftsA"/>
    <property type="match status" value="1"/>
</dbReference>
<dbReference type="Proteomes" id="UP000184447">
    <property type="component" value="Unassembled WGS sequence"/>
</dbReference>
<dbReference type="SMART" id="SM00842">
    <property type="entry name" value="FtsA"/>
    <property type="match status" value="1"/>
</dbReference>
<protein>
    <recommendedName>
        <fullName evidence="5 6">Cell division protein FtsA</fullName>
    </recommendedName>
</protein>
<evidence type="ECO:0000259" key="7">
    <source>
        <dbReference type="SMART" id="SM00842"/>
    </source>
</evidence>
<dbReference type="OrthoDB" id="9768127at2"/>
<dbReference type="Gene3D" id="3.30.420.40">
    <property type="match status" value="2"/>
</dbReference>
<evidence type="ECO:0000256" key="6">
    <source>
        <dbReference type="PIRNR" id="PIRNR003101"/>
    </source>
</evidence>
<dbReference type="AlphaFoldDB" id="A0A1M5QRK3"/>
<reference evidence="8 9" key="1">
    <citation type="submission" date="2016-11" db="EMBL/GenBank/DDBJ databases">
        <authorList>
            <person name="Jaros S."/>
            <person name="Januszkiewicz K."/>
            <person name="Wedrychowicz H."/>
        </authorList>
    </citation>
    <scope>NUCLEOTIDE SEQUENCE [LARGE SCALE GENOMIC DNA]</scope>
    <source>
        <strain evidence="8 9">DSM 8605</strain>
    </source>
</reference>
<dbReference type="Pfam" id="PF02491">
    <property type="entry name" value="SHS2_FTSA"/>
    <property type="match status" value="1"/>
</dbReference>
<dbReference type="GO" id="GO:0009898">
    <property type="term" value="C:cytoplasmic side of plasma membrane"/>
    <property type="evidence" value="ECO:0007669"/>
    <property type="project" value="UniProtKB-UniRule"/>
</dbReference>
<keyword evidence="3 5" id="KW-0472">Membrane</keyword>
<accession>A0A1M5QRK3</accession>
<dbReference type="Gene3D" id="3.30.1490.110">
    <property type="match status" value="1"/>
</dbReference>
<evidence type="ECO:0000256" key="3">
    <source>
        <dbReference type="ARBA" id="ARBA00023136"/>
    </source>
</evidence>
<dbReference type="InterPro" id="IPR050696">
    <property type="entry name" value="FtsA/MreB"/>
</dbReference>
<dbReference type="PANTHER" id="PTHR32432">
    <property type="entry name" value="CELL DIVISION PROTEIN FTSA-RELATED"/>
    <property type="match status" value="1"/>
</dbReference>
<evidence type="ECO:0000256" key="5">
    <source>
        <dbReference type="HAMAP-Rule" id="MF_02033"/>
    </source>
</evidence>
<evidence type="ECO:0000313" key="9">
    <source>
        <dbReference type="Proteomes" id="UP000184447"/>
    </source>
</evidence>
<dbReference type="EMBL" id="FQXM01000002">
    <property type="protein sequence ID" value="SHH16765.1"/>
    <property type="molecule type" value="Genomic_DNA"/>
</dbReference>
<dbReference type="InterPro" id="IPR043129">
    <property type="entry name" value="ATPase_NBD"/>
</dbReference>
<dbReference type="CDD" id="cd24048">
    <property type="entry name" value="ASKHA_NBD_FtsA"/>
    <property type="match status" value="1"/>
</dbReference>
<keyword evidence="1 5" id="KW-1003">Cell membrane</keyword>
<dbReference type="HAMAP" id="MF_02033">
    <property type="entry name" value="FtsA"/>
    <property type="match status" value="1"/>
</dbReference>
<proteinExistence type="inferred from homology"/>
<name>A0A1M5QRK3_9CLOT</name>
<keyword evidence="4 5" id="KW-0131">Cell cycle</keyword>
<dbReference type="Pfam" id="PF14450">
    <property type="entry name" value="FtsA"/>
    <property type="match status" value="1"/>
</dbReference>
<dbReference type="InterPro" id="IPR020823">
    <property type="entry name" value="Cell_div_FtsA"/>
</dbReference>
<dbReference type="SUPFAM" id="SSF53067">
    <property type="entry name" value="Actin-like ATPase domain"/>
    <property type="match status" value="2"/>
</dbReference>
<dbReference type="STRING" id="1121316.SAMN02745207_00259"/>